<evidence type="ECO:0000313" key="3">
    <source>
        <dbReference type="Proteomes" id="UP000004371"/>
    </source>
</evidence>
<gene>
    <name evidence="2" type="ORF">VIBR0546_13257</name>
</gene>
<accession>E8LPE6</accession>
<dbReference type="AlphaFoldDB" id="E8LPE6"/>
<reference evidence="2 3" key="1">
    <citation type="journal article" date="2012" name="Int. J. Syst. Evol. Microbiol.">
        <title>Vibrio caribbeanicus sp. nov., isolated from the marine sponge Scleritoderma cyanea.</title>
        <authorList>
            <person name="Hoffmann M."/>
            <person name="Monday S.R."/>
            <person name="Allard M.W."/>
            <person name="Strain E.A."/>
            <person name="Whittaker P."/>
            <person name="Naum M."/>
            <person name="McCarthy P.J."/>
            <person name="Lopez J.V."/>
            <person name="Fischer M."/>
            <person name="Brown E.W."/>
        </authorList>
    </citation>
    <scope>NUCLEOTIDE SEQUENCE [LARGE SCALE GENOMIC DNA]</scope>
    <source>
        <strain evidence="2 3">LMG 20546</strain>
    </source>
</reference>
<dbReference type="STRING" id="945543.VIBR0546_13257"/>
<dbReference type="EMBL" id="AEVS01000008">
    <property type="protein sequence ID" value="EGA67608.1"/>
    <property type="molecule type" value="Genomic_DNA"/>
</dbReference>
<keyword evidence="3" id="KW-1185">Reference proteome</keyword>
<keyword evidence="1" id="KW-0812">Transmembrane</keyword>
<proteinExistence type="predicted"/>
<feature type="transmembrane region" description="Helical" evidence="1">
    <location>
        <begin position="32"/>
        <end position="51"/>
    </location>
</feature>
<comment type="caution">
    <text evidence="2">The sequence shown here is derived from an EMBL/GenBank/DDBJ whole genome shotgun (WGS) entry which is preliminary data.</text>
</comment>
<name>E8LPE6_9VIBR</name>
<keyword evidence="1" id="KW-0472">Membrane</keyword>
<evidence type="ECO:0000256" key="1">
    <source>
        <dbReference type="SAM" id="Phobius"/>
    </source>
</evidence>
<keyword evidence="1" id="KW-1133">Transmembrane helix</keyword>
<sequence length="56" mass="6481">MYNLISAYLIIKKLQERDLKGLLVEGQLIHKLINLISAFMLGVFAVFKFCFKVSYV</sequence>
<evidence type="ECO:0000313" key="2">
    <source>
        <dbReference type="EMBL" id="EGA67608.1"/>
    </source>
</evidence>
<dbReference type="Proteomes" id="UP000004371">
    <property type="component" value="Unassembled WGS sequence"/>
</dbReference>
<organism evidence="2 3">
    <name type="scientific">Vibrio brasiliensis LMG 20546</name>
    <dbReference type="NCBI Taxonomy" id="945543"/>
    <lineage>
        <taxon>Bacteria</taxon>
        <taxon>Pseudomonadati</taxon>
        <taxon>Pseudomonadota</taxon>
        <taxon>Gammaproteobacteria</taxon>
        <taxon>Vibrionales</taxon>
        <taxon>Vibrionaceae</taxon>
        <taxon>Vibrio</taxon>
        <taxon>Vibrio oreintalis group</taxon>
    </lineage>
</organism>
<protein>
    <submittedName>
        <fullName evidence="2">Uncharacterized protein</fullName>
    </submittedName>
</protein>